<sequence>MAYKKKPEEWRYAIEVLRKSSSSEFAGLVKEVYPLLKFSYDSLQNDVIRSCFLYCCLYPEDFAILKRDLIDCWIGEGFLDERDSFSAQNQGYYIVGTLVHAWLLEEVGDDKVKLHGVLHDMALWISCEIEEEKENFLVCAETNIKELLGELKALVNLKCVNLEWARDLVTIPLEVISNFSKLRVLRLFGTEELDFTLRCVHSLQILVSSNKLQSCTRALVLIRFKDSKSIDVIALARLKHLSTLHFSKCEELEEWKTDYTSGTEEVQFPNSGIRANGLYLGYTVWTILAPQENYQEGGVGLANYSRINKGDTDILADDEFPFDRRLAAAILCFIFCLAYRTASKMSFLNKVDPCAKLRKLPLDSNSALEHKIAIRGEAGWWGCLQWENEATQIAFLPCFKTIY</sequence>
<keyword evidence="2" id="KW-1185">Reference proteome</keyword>
<comment type="caution">
    <text evidence="1">The sequence shown here is derived from an EMBL/GenBank/DDBJ whole genome shotgun (WGS) entry which is preliminary data.</text>
</comment>
<dbReference type="EMBL" id="CM039176">
    <property type="protein sequence ID" value="KAH9715230.1"/>
    <property type="molecule type" value="Genomic_DNA"/>
</dbReference>
<gene>
    <name evidence="1" type="ORF">KPL71_020985</name>
</gene>
<organism evidence="1 2">
    <name type="scientific">Citrus sinensis</name>
    <name type="common">Sweet orange</name>
    <name type="synonym">Citrus aurantium var. sinensis</name>
    <dbReference type="NCBI Taxonomy" id="2711"/>
    <lineage>
        <taxon>Eukaryota</taxon>
        <taxon>Viridiplantae</taxon>
        <taxon>Streptophyta</taxon>
        <taxon>Embryophyta</taxon>
        <taxon>Tracheophyta</taxon>
        <taxon>Spermatophyta</taxon>
        <taxon>Magnoliopsida</taxon>
        <taxon>eudicotyledons</taxon>
        <taxon>Gunneridae</taxon>
        <taxon>Pentapetalae</taxon>
        <taxon>rosids</taxon>
        <taxon>malvids</taxon>
        <taxon>Sapindales</taxon>
        <taxon>Rutaceae</taxon>
        <taxon>Aurantioideae</taxon>
        <taxon>Citrus</taxon>
    </lineage>
</organism>
<proteinExistence type="predicted"/>
<evidence type="ECO:0000313" key="1">
    <source>
        <dbReference type="EMBL" id="KAH9715230.1"/>
    </source>
</evidence>
<reference evidence="2" key="1">
    <citation type="journal article" date="2023" name="Hortic. Res.">
        <title>A chromosome-level phased genome enabling allele-level studies in sweet orange: a case study on citrus Huanglongbing tolerance.</title>
        <authorList>
            <person name="Wu B."/>
            <person name="Yu Q."/>
            <person name="Deng Z."/>
            <person name="Duan Y."/>
            <person name="Luo F."/>
            <person name="Gmitter F. Jr."/>
        </authorList>
    </citation>
    <scope>NUCLEOTIDE SEQUENCE [LARGE SCALE GENOMIC DNA]</scope>
    <source>
        <strain evidence="2">cv. Valencia</strain>
    </source>
</reference>
<evidence type="ECO:0000313" key="2">
    <source>
        <dbReference type="Proteomes" id="UP000829398"/>
    </source>
</evidence>
<name>A0ACB8JCQ4_CITSI</name>
<protein>
    <submittedName>
        <fullName evidence="1">Disease resistance protein</fullName>
    </submittedName>
</protein>
<dbReference type="Proteomes" id="UP000829398">
    <property type="component" value="Chromosome 7"/>
</dbReference>
<accession>A0ACB8JCQ4</accession>